<feature type="transmembrane region" description="Helical" evidence="8">
    <location>
        <begin position="123"/>
        <end position="143"/>
    </location>
</feature>
<feature type="transmembrane region" description="Helical" evidence="8">
    <location>
        <begin position="286"/>
        <end position="307"/>
    </location>
</feature>
<protein>
    <submittedName>
        <fullName evidence="9">Iron ABC transporter permease</fullName>
    </submittedName>
</protein>
<name>A0ABS3LNF3_9PROT</name>
<accession>A0ABS3LNF3</accession>
<evidence type="ECO:0000256" key="5">
    <source>
        <dbReference type="ARBA" id="ARBA00022692"/>
    </source>
</evidence>
<evidence type="ECO:0000256" key="7">
    <source>
        <dbReference type="ARBA" id="ARBA00023136"/>
    </source>
</evidence>
<comment type="similarity">
    <text evidence="2">Belongs to the binding-protein-dependent transport system permease family. FecCD subfamily.</text>
</comment>
<feature type="transmembrane region" description="Helical" evidence="8">
    <location>
        <begin position="155"/>
        <end position="177"/>
    </location>
</feature>
<dbReference type="RefSeq" id="WP_207854791.1">
    <property type="nucleotide sequence ID" value="NZ_JAFVMG010000011.1"/>
</dbReference>
<sequence>MKVIRPASGLVLGGLSALLLVALLCALMIGATGFGPGALWTNPHSEAARANWLVISQIRAPRAVLALLTGAALAASGAVMQGMFRNPLADPGLTGVSSGAALGAALVIVLGNAGTGAGLVAHWAVPAGGIAGALASTVVLYLFASRGRASSPTLIILAGVALSAFSGALTGILVFRANDTALRDLTFWTMGSLSGAAWPQIAVLLPVLLPAALIMARIAGGLNVLLLGDEDAALTGCPVERTRRLAMFCVALACGPIVSFVGVIGFVGVVVPHFVRLVSGPDHRVLLPASALLGAALLLVADTLARIIAIPSDVPVGVVTAAIGAPVFVWLLARSQQTDRLS</sequence>
<proteinExistence type="inferred from homology"/>
<evidence type="ECO:0000313" key="9">
    <source>
        <dbReference type="EMBL" id="MBO1328917.1"/>
    </source>
</evidence>
<evidence type="ECO:0000256" key="2">
    <source>
        <dbReference type="ARBA" id="ARBA00007935"/>
    </source>
</evidence>
<dbReference type="Gene3D" id="1.10.3470.10">
    <property type="entry name" value="ABC transporter involved in vitamin B12 uptake, BtuC"/>
    <property type="match status" value="1"/>
</dbReference>
<feature type="transmembrane region" description="Helical" evidence="8">
    <location>
        <begin position="63"/>
        <end position="80"/>
    </location>
</feature>
<feature type="transmembrane region" description="Helical" evidence="8">
    <location>
        <begin position="245"/>
        <end position="274"/>
    </location>
</feature>
<organism evidence="9 10">
    <name type="scientific">Acetobacter suratthaniensis</name>
    <dbReference type="NCBI Taxonomy" id="1502841"/>
    <lineage>
        <taxon>Bacteria</taxon>
        <taxon>Pseudomonadati</taxon>
        <taxon>Pseudomonadota</taxon>
        <taxon>Alphaproteobacteria</taxon>
        <taxon>Acetobacterales</taxon>
        <taxon>Acetobacteraceae</taxon>
        <taxon>Acetobacter</taxon>
    </lineage>
</organism>
<evidence type="ECO:0000256" key="4">
    <source>
        <dbReference type="ARBA" id="ARBA00022475"/>
    </source>
</evidence>
<evidence type="ECO:0000256" key="1">
    <source>
        <dbReference type="ARBA" id="ARBA00004651"/>
    </source>
</evidence>
<evidence type="ECO:0000313" key="10">
    <source>
        <dbReference type="Proteomes" id="UP000664399"/>
    </source>
</evidence>
<evidence type="ECO:0000256" key="8">
    <source>
        <dbReference type="SAM" id="Phobius"/>
    </source>
</evidence>
<dbReference type="PANTHER" id="PTHR30472:SF25">
    <property type="entry name" value="ABC TRANSPORTER PERMEASE PROTEIN MJ0876-RELATED"/>
    <property type="match status" value="1"/>
</dbReference>
<feature type="transmembrane region" description="Helical" evidence="8">
    <location>
        <begin position="314"/>
        <end position="333"/>
    </location>
</feature>
<dbReference type="InterPro" id="IPR000522">
    <property type="entry name" value="ABC_transptr_permease_BtuC"/>
</dbReference>
<dbReference type="CDD" id="cd06550">
    <property type="entry name" value="TM_ABC_iron-siderophores_like"/>
    <property type="match status" value="1"/>
</dbReference>
<feature type="transmembrane region" description="Helical" evidence="8">
    <location>
        <begin position="197"/>
        <end position="216"/>
    </location>
</feature>
<evidence type="ECO:0000256" key="6">
    <source>
        <dbReference type="ARBA" id="ARBA00022989"/>
    </source>
</evidence>
<keyword evidence="7 8" id="KW-0472">Membrane</keyword>
<dbReference type="SUPFAM" id="SSF81345">
    <property type="entry name" value="ABC transporter involved in vitamin B12 uptake, BtuC"/>
    <property type="match status" value="1"/>
</dbReference>
<gene>
    <name evidence="9" type="ORF">J2D75_10590</name>
</gene>
<keyword evidence="10" id="KW-1185">Reference proteome</keyword>
<dbReference type="EMBL" id="JAFVMG010000011">
    <property type="protein sequence ID" value="MBO1328917.1"/>
    <property type="molecule type" value="Genomic_DNA"/>
</dbReference>
<keyword evidence="6 8" id="KW-1133">Transmembrane helix</keyword>
<dbReference type="InterPro" id="IPR037294">
    <property type="entry name" value="ABC_BtuC-like"/>
</dbReference>
<dbReference type="Proteomes" id="UP000664399">
    <property type="component" value="Unassembled WGS sequence"/>
</dbReference>
<reference evidence="9 10" key="1">
    <citation type="submission" date="2021-03" db="EMBL/GenBank/DDBJ databases">
        <title>The complete genome sequence of Acetobacter suratthaniensis TBRC 1719.</title>
        <authorList>
            <person name="Charoenyingcharoen P."/>
            <person name="Yukphan P."/>
        </authorList>
    </citation>
    <scope>NUCLEOTIDE SEQUENCE [LARGE SCALE GENOMIC DNA]</scope>
    <source>
        <strain evidence="9 10">TBRC 1719</strain>
    </source>
</reference>
<comment type="subcellular location">
    <subcellularLocation>
        <location evidence="1">Cell membrane</location>
        <topology evidence="1">Multi-pass membrane protein</topology>
    </subcellularLocation>
</comment>
<feature type="transmembrane region" description="Helical" evidence="8">
    <location>
        <begin position="92"/>
        <end position="111"/>
    </location>
</feature>
<dbReference type="Pfam" id="PF01032">
    <property type="entry name" value="FecCD"/>
    <property type="match status" value="1"/>
</dbReference>
<keyword evidence="5 8" id="KW-0812">Transmembrane</keyword>
<dbReference type="PANTHER" id="PTHR30472">
    <property type="entry name" value="FERRIC ENTEROBACTIN TRANSPORT SYSTEM PERMEASE PROTEIN"/>
    <property type="match status" value="1"/>
</dbReference>
<comment type="caution">
    <text evidence="9">The sequence shown here is derived from an EMBL/GenBank/DDBJ whole genome shotgun (WGS) entry which is preliminary data.</text>
</comment>
<keyword evidence="4" id="KW-1003">Cell membrane</keyword>
<evidence type="ECO:0000256" key="3">
    <source>
        <dbReference type="ARBA" id="ARBA00022448"/>
    </source>
</evidence>
<keyword evidence="3" id="KW-0813">Transport</keyword>